<name>A0ABD0Y4L7_9HEMI</name>
<evidence type="ECO:0000313" key="3">
    <source>
        <dbReference type="Proteomes" id="UP001558652"/>
    </source>
</evidence>
<evidence type="ECO:0000256" key="1">
    <source>
        <dbReference type="SAM" id="MobiDB-lite"/>
    </source>
</evidence>
<feature type="region of interest" description="Disordered" evidence="1">
    <location>
        <begin position="118"/>
        <end position="142"/>
    </location>
</feature>
<dbReference type="EMBL" id="JBFDAA010000014">
    <property type="protein sequence ID" value="KAL1122345.1"/>
    <property type="molecule type" value="Genomic_DNA"/>
</dbReference>
<accession>A0ABD0Y4L7</accession>
<organism evidence="2 3">
    <name type="scientific">Ranatra chinensis</name>
    <dbReference type="NCBI Taxonomy" id="642074"/>
    <lineage>
        <taxon>Eukaryota</taxon>
        <taxon>Metazoa</taxon>
        <taxon>Ecdysozoa</taxon>
        <taxon>Arthropoda</taxon>
        <taxon>Hexapoda</taxon>
        <taxon>Insecta</taxon>
        <taxon>Pterygota</taxon>
        <taxon>Neoptera</taxon>
        <taxon>Paraneoptera</taxon>
        <taxon>Hemiptera</taxon>
        <taxon>Heteroptera</taxon>
        <taxon>Panheteroptera</taxon>
        <taxon>Nepomorpha</taxon>
        <taxon>Nepidae</taxon>
        <taxon>Ranatrinae</taxon>
        <taxon>Ranatra</taxon>
    </lineage>
</organism>
<reference evidence="2 3" key="1">
    <citation type="submission" date="2024-07" db="EMBL/GenBank/DDBJ databases">
        <title>Chromosome-level genome assembly of the water stick insect Ranatra chinensis (Heteroptera: Nepidae).</title>
        <authorList>
            <person name="Liu X."/>
        </authorList>
    </citation>
    <scope>NUCLEOTIDE SEQUENCE [LARGE SCALE GENOMIC DNA]</scope>
    <source>
        <strain evidence="2">Cailab_2021Rc</strain>
        <tissue evidence="2">Muscle</tissue>
    </source>
</reference>
<sequence>MVSKRRNMLNKTNKQFTMRNLSFFFYRRNEIDTVPFAICWVGFKVHGRAPGRWWEMASAGLTSCLVTSSTSPLNRHTDLRNVGTRPRSFQLGIFMVLPLGLWGALTLPERPKPVTVLPDEVKLNNKKSQPGDDSQDGLKTEGTELGSTQCAECVTGEESGHPARLEDTTLGFFRTKLYKGKVIWTSIKIYMVRKSKLPLFMRGRLESAHRREFMSNSLMVEPVYPSGVAFGYGQLQAILDSLSKDDVSLVNLEYSSYLGSRVYWPNPSTLELLRIIRRIAIFSAAVWVVAETGSEQLTQSKKPRVICCDRPMEVLDDNGVCGGAAPPAADT</sequence>
<keyword evidence="3" id="KW-1185">Reference proteome</keyword>
<gene>
    <name evidence="2" type="ORF">AAG570_003750</name>
</gene>
<comment type="caution">
    <text evidence="2">The sequence shown here is derived from an EMBL/GenBank/DDBJ whole genome shotgun (WGS) entry which is preliminary data.</text>
</comment>
<dbReference type="AlphaFoldDB" id="A0ABD0Y4L7"/>
<protein>
    <submittedName>
        <fullName evidence="2">Uncharacterized protein</fullName>
    </submittedName>
</protein>
<dbReference type="Proteomes" id="UP001558652">
    <property type="component" value="Unassembled WGS sequence"/>
</dbReference>
<evidence type="ECO:0000313" key="2">
    <source>
        <dbReference type="EMBL" id="KAL1122345.1"/>
    </source>
</evidence>
<proteinExistence type="predicted"/>